<dbReference type="RefSeq" id="WP_345256702.1">
    <property type="nucleotide sequence ID" value="NZ_BAABGY010000009.1"/>
</dbReference>
<evidence type="ECO:0000313" key="2">
    <source>
        <dbReference type="Proteomes" id="UP001501725"/>
    </source>
</evidence>
<gene>
    <name evidence="1" type="ORF">GCM10023184_31350</name>
</gene>
<keyword evidence="2" id="KW-1185">Reference proteome</keyword>
<dbReference type="SUPFAM" id="SSF102829">
    <property type="entry name" value="Cell division protein ZapA-like"/>
    <property type="match status" value="1"/>
</dbReference>
<dbReference type="InterPro" id="IPR036192">
    <property type="entry name" value="Cell_div_ZapA-like_sf"/>
</dbReference>
<organism evidence="1 2">
    <name type="scientific">Flaviaesturariibacter amylovorans</name>
    <dbReference type="NCBI Taxonomy" id="1084520"/>
    <lineage>
        <taxon>Bacteria</taxon>
        <taxon>Pseudomonadati</taxon>
        <taxon>Bacteroidota</taxon>
        <taxon>Chitinophagia</taxon>
        <taxon>Chitinophagales</taxon>
        <taxon>Chitinophagaceae</taxon>
        <taxon>Flaviaestuariibacter</taxon>
    </lineage>
</organism>
<proteinExistence type="predicted"/>
<protein>
    <recommendedName>
        <fullName evidence="3">Cell division protein ZapA</fullName>
    </recommendedName>
</protein>
<dbReference type="Proteomes" id="UP001501725">
    <property type="component" value="Unassembled WGS sequence"/>
</dbReference>
<sequence length="102" mass="11266">MNLIPINLVIGDRTYRIKIQAKDEAVVRHTAKVINDKLVEFRAAFAAKDMQDYIAMVLIWFATHQTGAMAADLQQKELEEKLAGLEKLVDGALSPLSPEGGT</sequence>
<accession>A0ABP8H9D9</accession>
<dbReference type="Pfam" id="PF05164">
    <property type="entry name" value="ZapA"/>
    <property type="match status" value="1"/>
</dbReference>
<evidence type="ECO:0000313" key="1">
    <source>
        <dbReference type="EMBL" id="GAA4336191.1"/>
    </source>
</evidence>
<reference evidence="2" key="1">
    <citation type="journal article" date="2019" name="Int. J. Syst. Evol. Microbiol.">
        <title>The Global Catalogue of Microorganisms (GCM) 10K type strain sequencing project: providing services to taxonomists for standard genome sequencing and annotation.</title>
        <authorList>
            <consortium name="The Broad Institute Genomics Platform"/>
            <consortium name="The Broad Institute Genome Sequencing Center for Infectious Disease"/>
            <person name="Wu L."/>
            <person name="Ma J."/>
        </authorList>
    </citation>
    <scope>NUCLEOTIDE SEQUENCE [LARGE SCALE GENOMIC DNA]</scope>
    <source>
        <strain evidence="2">JCM 17919</strain>
    </source>
</reference>
<comment type="caution">
    <text evidence="1">The sequence shown here is derived from an EMBL/GenBank/DDBJ whole genome shotgun (WGS) entry which is preliminary data.</text>
</comment>
<dbReference type="EMBL" id="BAABGY010000009">
    <property type="protein sequence ID" value="GAA4336191.1"/>
    <property type="molecule type" value="Genomic_DNA"/>
</dbReference>
<dbReference type="InterPro" id="IPR007838">
    <property type="entry name" value="Cell_div_ZapA-like"/>
</dbReference>
<name>A0ABP8H9D9_9BACT</name>
<evidence type="ECO:0008006" key="3">
    <source>
        <dbReference type="Google" id="ProtNLM"/>
    </source>
</evidence>